<reference evidence="2 3" key="1">
    <citation type="submission" date="2019-05" db="EMBL/GenBank/DDBJ databases">
        <title>Another draft genome of Portunus trituberculatus and its Hox gene families provides insights of decapod evolution.</title>
        <authorList>
            <person name="Jeong J.-H."/>
            <person name="Song I."/>
            <person name="Kim S."/>
            <person name="Choi T."/>
            <person name="Kim D."/>
            <person name="Ryu S."/>
            <person name="Kim W."/>
        </authorList>
    </citation>
    <scope>NUCLEOTIDE SEQUENCE [LARGE SCALE GENOMIC DNA]</scope>
    <source>
        <tissue evidence="2">Muscle</tissue>
    </source>
</reference>
<keyword evidence="3" id="KW-1185">Reference proteome</keyword>
<organism evidence="2 3">
    <name type="scientific">Portunus trituberculatus</name>
    <name type="common">Swimming crab</name>
    <name type="synonym">Neptunus trituberculatus</name>
    <dbReference type="NCBI Taxonomy" id="210409"/>
    <lineage>
        <taxon>Eukaryota</taxon>
        <taxon>Metazoa</taxon>
        <taxon>Ecdysozoa</taxon>
        <taxon>Arthropoda</taxon>
        <taxon>Crustacea</taxon>
        <taxon>Multicrustacea</taxon>
        <taxon>Malacostraca</taxon>
        <taxon>Eumalacostraca</taxon>
        <taxon>Eucarida</taxon>
        <taxon>Decapoda</taxon>
        <taxon>Pleocyemata</taxon>
        <taxon>Brachyura</taxon>
        <taxon>Eubrachyura</taxon>
        <taxon>Portunoidea</taxon>
        <taxon>Portunidae</taxon>
        <taxon>Portuninae</taxon>
        <taxon>Portunus</taxon>
    </lineage>
</organism>
<evidence type="ECO:0000256" key="1">
    <source>
        <dbReference type="SAM" id="MobiDB-lite"/>
    </source>
</evidence>
<proteinExistence type="predicted"/>
<evidence type="ECO:0000313" key="3">
    <source>
        <dbReference type="Proteomes" id="UP000324222"/>
    </source>
</evidence>
<gene>
    <name evidence="2" type="ORF">E2C01_040174</name>
</gene>
<dbReference type="EMBL" id="VSRR010007217">
    <property type="protein sequence ID" value="MPC46454.1"/>
    <property type="molecule type" value="Genomic_DNA"/>
</dbReference>
<dbReference type="AlphaFoldDB" id="A0A5B7FQ09"/>
<dbReference type="Proteomes" id="UP000324222">
    <property type="component" value="Unassembled WGS sequence"/>
</dbReference>
<dbReference type="OrthoDB" id="10065625at2759"/>
<accession>A0A5B7FQ09</accession>
<name>A0A5B7FQ09_PORTR</name>
<feature type="region of interest" description="Disordered" evidence="1">
    <location>
        <begin position="110"/>
        <end position="129"/>
    </location>
</feature>
<evidence type="ECO:0000313" key="2">
    <source>
        <dbReference type="EMBL" id="MPC46454.1"/>
    </source>
</evidence>
<sequence>MQCQCTKREARTSAKTLPVSLLSVLSKVLEAIITSKGRSVADLHLLLATQLSAALDQGKTTAIVALDIEGVCDQITKNRPAGIDGTLLSLLGDYLSNRHLRVTVSSRESELQPITADPMQDVASPETTY</sequence>
<protein>
    <submittedName>
        <fullName evidence="2">Uncharacterized protein</fullName>
    </submittedName>
</protein>
<comment type="caution">
    <text evidence="2">The sequence shown here is derived from an EMBL/GenBank/DDBJ whole genome shotgun (WGS) entry which is preliminary data.</text>
</comment>